<gene>
    <name evidence="1" type="ORF">DERYTH_LOCUS10863</name>
</gene>
<proteinExistence type="predicted"/>
<keyword evidence="2" id="KW-1185">Reference proteome</keyword>
<comment type="caution">
    <text evidence="1">The sequence shown here is derived from an EMBL/GenBank/DDBJ whole genome shotgun (WGS) entry which is preliminary data.</text>
</comment>
<evidence type="ECO:0000313" key="2">
    <source>
        <dbReference type="Proteomes" id="UP000789405"/>
    </source>
</evidence>
<evidence type="ECO:0000313" key="1">
    <source>
        <dbReference type="EMBL" id="CAG8663996.1"/>
    </source>
</evidence>
<dbReference type="EMBL" id="CAJVPY010006504">
    <property type="protein sequence ID" value="CAG8663996.1"/>
    <property type="molecule type" value="Genomic_DNA"/>
</dbReference>
<dbReference type="AlphaFoldDB" id="A0A9N9H9R1"/>
<accession>A0A9N9H9R1</accession>
<organism evidence="1 2">
    <name type="scientific">Dentiscutata erythropus</name>
    <dbReference type="NCBI Taxonomy" id="1348616"/>
    <lineage>
        <taxon>Eukaryota</taxon>
        <taxon>Fungi</taxon>
        <taxon>Fungi incertae sedis</taxon>
        <taxon>Mucoromycota</taxon>
        <taxon>Glomeromycotina</taxon>
        <taxon>Glomeromycetes</taxon>
        <taxon>Diversisporales</taxon>
        <taxon>Gigasporaceae</taxon>
        <taxon>Dentiscutata</taxon>
    </lineage>
</organism>
<name>A0A9N9H9R1_9GLOM</name>
<reference evidence="1" key="1">
    <citation type="submission" date="2021-06" db="EMBL/GenBank/DDBJ databases">
        <authorList>
            <person name="Kallberg Y."/>
            <person name="Tangrot J."/>
            <person name="Rosling A."/>
        </authorList>
    </citation>
    <scope>NUCLEOTIDE SEQUENCE</scope>
    <source>
        <strain evidence="1">MA453B</strain>
    </source>
</reference>
<sequence>MKLSKTLKQKDFESLMMPWQCNVAFKKLVLTSYERDLMPEAYRLDPVKDDFFDKELRSGPTYNPYNIGKQNKMAEALLEKYSEIHQIENW</sequence>
<protein>
    <submittedName>
        <fullName evidence="1">17098_t:CDS:1</fullName>
    </submittedName>
</protein>
<dbReference type="Proteomes" id="UP000789405">
    <property type="component" value="Unassembled WGS sequence"/>
</dbReference>